<evidence type="ECO:0000313" key="2">
    <source>
        <dbReference type="EMBL" id="CAK1589505.1"/>
    </source>
</evidence>
<accession>A0AAV1L2C0</accession>
<proteinExistence type="predicted"/>
<dbReference type="InterPro" id="IPR011989">
    <property type="entry name" value="ARM-like"/>
</dbReference>
<gene>
    <name evidence="2" type="ORF">PARMNEM_LOCUS9992</name>
</gene>
<evidence type="ECO:0000256" key="1">
    <source>
        <dbReference type="ARBA" id="ARBA00022737"/>
    </source>
</evidence>
<keyword evidence="1" id="KW-0677">Repeat</keyword>
<organism evidence="2 3">
    <name type="scientific">Parnassius mnemosyne</name>
    <name type="common">clouded apollo</name>
    <dbReference type="NCBI Taxonomy" id="213953"/>
    <lineage>
        <taxon>Eukaryota</taxon>
        <taxon>Metazoa</taxon>
        <taxon>Ecdysozoa</taxon>
        <taxon>Arthropoda</taxon>
        <taxon>Hexapoda</taxon>
        <taxon>Insecta</taxon>
        <taxon>Pterygota</taxon>
        <taxon>Neoptera</taxon>
        <taxon>Endopterygota</taxon>
        <taxon>Lepidoptera</taxon>
        <taxon>Glossata</taxon>
        <taxon>Ditrysia</taxon>
        <taxon>Papilionoidea</taxon>
        <taxon>Papilionidae</taxon>
        <taxon>Parnassiinae</taxon>
        <taxon>Parnassini</taxon>
        <taxon>Parnassius</taxon>
        <taxon>Driopa</taxon>
    </lineage>
</organism>
<dbReference type="SMART" id="SM00185">
    <property type="entry name" value="ARM"/>
    <property type="match status" value="2"/>
</dbReference>
<dbReference type="Gene3D" id="1.25.10.10">
    <property type="entry name" value="Leucine-rich Repeat Variant"/>
    <property type="match status" value="2"/>
</dbReference>
<dbReference type="SUPFAM" id="SSF48371">
    <property type="entry name" value="ARM repeat"/>
    <property type="match status" value="1"/>
</dbReference>
<evidence type="ECO:0008006" key="4">
    <source>
        <dbReference type="Google" id="ProtNLM"/>
    </source>
</evidence>
<dbReference type="InterPro" id="IPR016024">
    <property type="entry name" value="ARM-type_fold"/>
</dbReference>
<dbReference type="PANTHER" id="PTHR22895:SF0">
    <property type="entry name" value="ARMADILLO REPEAT-CONTAINING PROTEIN 6"/>
    <property type="match status" value="1"/>
</dbReference>
<sequence>MVRVITQETYDEIVKENMEEFEMSPEEAIKEAIAQFEAQGVDLSNIIKDLTLESGDKHLVSLTVNKLKELCKRNKNDDKDILEQLDALRVECKKDIAHRVRAGKDGAYSILIDLLDEKLRSYIQKENKKDEDLIIKIFKTLASLMDSQPDLLEQKGVDLIKSTLEKVQNENILIEALKWASVCCVKHEMNRQRIYAKNIGENLKILLKRKGSAKLLSESLQVIRKMTLDDDVRVEFGKAHEHARELGIQLLEILTNLLKENTKPPEVSELMLTIASLLVRNELCALVAEHSGGLLFTVLADNYDNVGVIQQACKLITALAGNDDVKRQLVKSGIVPIIVSLLTRYSSNPTASTLTLKCVAALTLREPGHSKEFLENGAPEAIIECLKIHQDVASVQKNGCWAIRNMVARCREYNTKFHELDIQSILDRSYDKFGKEFGFDVKSALRDLECEVKLDEQWTGKGVQMQQ</sequence>
<keyword evidence="3" id="KW-1185">Reference proteome</keyword>
<protein>
    <recommendedName>
        <fullName evidence="4">Armadillo repeat-containing protein 6</fullName>
    </recommendedName>
</protein>
<dbReference type="GO" id="GO:0002244">
    <property type="term" value="P:hematopoietic progenitor cell differentiation"/>
    <property type="evidence" value="ECO:0007669"/>
    <property type="project" value="TreeGrafter"/>
</dbReference>
<dbReference type="AlphaFoldDB" id="A0AAV1L2C0"/>
<reference evidence="2 3" key="1">
    <citation type="submission" date="2023-11" db="EMBL/GenBank/DDBJ databases">
        <authorList>
            <person name="Hedman E."/>
            <person name="Englund M."/>
            <person name="Stromberg M."/>
            <person name="Nyberg Akerstrom W."/>
            <person name="Nylinder S."/>
            <person name="Jareborg N."/>
            <person name="Kallberg Y."/>
            <person name="Kronander E."/>
        </authorList>
    </citation>
    <scope>NUCLEOTIDE SEQUENCE [LARGE SCALE GENOMIC DNA]</scope>
</reference>
<dbReference type="PANTHER" id="PTHR22895">
    <property type="entry name" value="ARMADILLO REPEAT-CONTAINING PROTEIN 6"/>
    <property type="match status" value="1"/>
</dbReference>
<evidence type="ECO:0000313" key="3">
    <source>
        <dbReference type="Proteomes" id="UP001314205"/>
    </source>
</evidence>
<dbReference type="InterPro" id="IPR000225">
    <property type="entry name" value="Armadillo"/>
</dbReference>
<dbReference type="EMBL" id="CAVLGL010000084">
    <property type="protein sequence ID" value="CAK1589505.1"/>
    <property type="molecule type" value="Genomic_DNA"/>
</dbReference>
<name>A0AAV1L2C0_9NEOP</name>
<comment type="caution">
    <text evidence="2">The sequence shown here is derived from an EMBL/GenBank/DDBJ whole genome shotgun (WGS) entry which is preliminary data.</text>
</comment>
<dbReference type="Proteomes" id="UP001314205">
    <property type="component" value="Unassembled WGS sequence"/>
</dbReference>